<dbReference type="Gene3D" id="1.20.1070.10">
    <property type="entry name" value="Rhodopsin 7-helix transmembrane proteins"/>
    <property type="match status" value="1"/>
</dbReference>
<dbReference type="Proteomes" id="UP000288216">
    <property type="component" value="Unassembled WGS sequence"/>
</dbReference>
<dbReference type="EMBL" id="BFAA01050349">
    <property type="protein sequence ID" value="GCB84021.1"/>
    <property type="molecule type" value="Genomic_DNA"/>
</dbReference>
<dbReference type="AlphaFoldDB" id="A0A401QF72"/>
<feature type="non-terminal residue" evidence="7">
    <location>
        <position position="178"/>
    </location>
</feature>
<evidence type="ECO:0000313" key="7">
    <source>
        <dbReference type="EMBL" id="GCB84021.1"/>
    </source>
</evidence>
<reference evidence="7 8" key="1">
    <citation type="journal article" date="2018" name="Nat. Ecol. Evol.">
        <title>Shark genomes provide insights into elasmobranch evolution and the origin of vertebrates.</title>
        <authorList>
            <person name="Hara Y"/>
            <person name="Yamaguchi K"/>
            <person name="Onimaru K"/>
            <person name="Kadota M"/>
            <person name="Koyanagi M"/>
            <person name="Keeley SD"/>
            <person name="Tatsumi K"/>
            <person name="Tanaka K"/>
            <person name="Motone F"/>
            <person name="Kageyama Y"/>
            <person name="Nozu R"/>
            <person name="Adachi N"/>
            <person name="Nishimura O"/>
            <person name="Nakagawa R"/>
            <person name="Tanegashima C"/>
            <person name="Kiyatake I"/>
            <person name="Matsumoto R"/>
            <person name="Murakumo K"/>
            <person name="Nishida K"/>
            <person name="Terakita A"/>
            <person name="Kuratani S"/>
            <person name="Sato K"/>
            <person name="Hyodo S Kuraku.S."/>
        </authorList>
    </citation>
    <scope>NUCLEOTIDE SEQUENCE [LARGE SCALE GENOMIC DNA]</scope>
</reference>
<evidence type="ECO:0000256" key="5">
    <source>
        <dbReference type="SAM" id="Phobius"/>
    </source>
</evidence>
<feature type="transmembrane region" description="Helical" evidence="5">
    <location>
        <begin position="39"/>
        <end position="66"/>
    </location>
</feature>
<organism evidence="7 8">
    <name type="scientific">Scyliorhinus torazame</name>
    <name type="common">Cloudy catshark</name>
    <name type="synonym">Catulus torazame</name>
    <dbReference type="NCBI Taxonomy" id="75743"/>
    <lineage>
        <taxon>Eukaryota</taxon>
        <taxon>Metazoa</taxon>
        <taxon>Chordata</taxon>
        <taxon>Craniata</taxon>
        <taxon>Vertebrata</taxon>
        <taxon>Chondrichthyes</taxon>
        <taxon>Elasmobranchii</taxon>
        <taxon>Galeomorphii</taxon>
        <taxon>Galeoidea</taxon>
        <taxon>Carcharhiniformes</taxon>
        <taxon>Scyliorhinidae</taxon>
        <taxon>Scyliorhinus</taxon>
    </lineage>
</organism>
<dbReference type="GO" id="GO:0007166">
    <property type="term" value="P:cell surface receptor signaling pathway"/>
    <property type="evidence" value="ECO:0007669"/>
    <property type="project" value="InterPro"/>
</dbReference>
<dbReference type="Pfam" id="PF00002">
    <property type="entry name" value="7tm_2"/>
    <property type="match status" value="1"/>
</dbReference>
<dbReference type="OMA" id="IMKMEDY"/>
<dbReference type="GO" id="GO:0007189">
    <property type="term" value="P:adenylate cyclase-activating G protein-coupled receptor signaling pathway"/>
    <property type="evidence" value="ECO:0007669"/>
    <property type="project" value="TreeGrafter"/>
</dbReference>
<dbReference type="InterPro" id="IPR017981">
    <property type="entry name" value="GPCR_2-like_7TM"/>
</dbReference>
<name>A0A401QF72_SCYTO</name>
<comment type="subcellular location">
    <subcellularLocation>
        <location evidence="1">Membrane</location>
        <topology evidence="1">Multi-pass membrane protein</topology>
    </subcellularLocation>
</comment>
<dbReference type="PANTHER" id="PTHR12011:SF433">
    <property type="entry name" value="ADHESION G PROTEIN-COUPLED RECEPTOR E1-LIKE-RELATED"/>
    <property type="match status" value="1"/>
</dbReference>
<keyword evidence="4 5" id="KW-0472">Membrane</keyword>
<evidence type="ECO:0000259" key="6">
    <source>
        <dbReference type="PROSITE" id="PS50261"/>
    </source>
</evidence>
<keyword evidence="3 5" id="KW-1133">Transmembrane helix</keyword>
<accession>A0A401QF72</accession>
<dbReference type="OrthoDB" id="1100386at2759"/>
<dbReference type="PANTHER" id="PTHR12011">
    <property type="entry name" value="ADHESION G-PROTEIN COUPLED RECEPTOR"/>
    <property type="match status" value="1"/>
</dbReference>
<evidence type="ECO:0000256" key="4">
    <source>
        <dbReference type="ARBA" id="ARBA00023136"/>
    </source>
</evidence>
<sequence>MEETDEATGFLSQRFQFPVINCQLNLENDSDRPGGTKSAALSIITLVGISVSLVCLAIAIGIFVFAKQLKSAVTATHTQLCLSLFLAELLFITGVNRTENRVLCGMIAGFLHYLFLAAFIWMFLEGIQLHLMVRNIRKLRIPNFESNAKYMYPIGYGVPAIIVIISAAVHHDGYGSAK</sequence>
<dbReference type="PROSITE" id="PS50261">
    <property type="entry name" value="G_PROTEIN_RECEP_F2_4"/>
    <property type="match status" value="1"/>
</dbReference>
<dbReference type="PRINTS" id="PR00249">
    <property type="entry name" value="GPCRSECRETIN"/>
</dbReference>
<evidence type="ECO:0000256" key="1">
    <source>
        <dbReference type="ARBA" id="ARBA00004141"/>
    </source>
</evidence>
<gene>
    <name evidence="7" type="ORF">scyTo_0024575</name>
</gene>
<feature type="transmembrane region" description="Helical" evidence="5">
    <location>
        <begin position="107"/>
        <end position="129"/>
    </location>
</feature>
<evidence type="ECO:0000256" key="3">
    <source>
        <dbReference type="ARBA" id="ARBA00022989"/>
    </source>
</evidence>
<proteinExistence type="predicted"/>
<keyword evidence="2 5" id="KW-0812">Transmembrane</keyword>
<feature type="domain" description="G-protein coupled receptors family 2 profile 2" evidence="6">
    <location>
        <begin position="41"/>
        <end position="178"/>
    </location>
</feature>
<dbReference type="InterPro" id="IPR000832">
    <property type="entry name" value="GPCR_2_secretin-like"/>
</dbReference>
<dbReference type="GO" id="GO:0004930">
    <property type="term" value="F:G protein-coupled receptor activity"/>
    <property type="evidence" value="ECO:0007669"/>
    <property type="project" value="InterPro"/>
</dbReference>
<protein>
    <recommendedName>
        <fullName evidence="6">G-protein coupled receptors family 2 profile 2 domain-containing protein</fullName>
    </recommendedName>
</protein>
<evidence type="ECO:0000256" key="2">
    <source>
        <dbReference type="ARBA" id="ARBA00022692"/>
    </source>
</evidence>
<comment type="caution">
    <text evidence="7">The sequence shown here is derived from an EMBL/GenBank/DDBJ whole genome shotgun (WGS) entry which is preliminary data.</text>
</comment>
<feature type="transmembrane region" description="Helical" evidence="5">
    <location>
        <begin position="78"/>
        <end position="95"/>
    </location>
</feature>
<keyword evidence="8" id="KW-1185">Reference proteome</keyword>
<dbReference type="GO" id="GO:0005886">
    <property type="term" value="C:plasma membrane"/>
    <property type="evidence" value="ECO:0007669"/>
    <property type="project" value="TreeGrafter"/>
</dbReference>
<feature type="transmembrane region" description="Helical" evidence="5">
    <location>
        <begin position="150"/>
        <end position="169"/>
    </location>
</feature>
<dbReference type="STRING" id="75743.A0A401QF72"/>
<evidence type="ECO:0000313" key="8">
    <source>
        <dbReference type="Proteomes" id="UP000288216"/>
    </source>
</evidence>